<dbReference type="EMBL" id="DRGM01000178">
    <property type="protein sequence ID" value="HEA18223.1"/>
    <property type="molecule type" value="Genomic_DNA"/>
</dbReference>
<organism evidence="1">
    <name type="scientific">Pseudoalteromonas prydzensis</name>
    <dbReference type="NCBI Taxonomy" id="182141"/>
    <lineage>
        <taxon>Bacteria</taxon>
        <taxon>Pseudomonadati</taxon>
        <taxon>Pseudomonadota</taxon>
        <taxon>Gammaproteobacteria</taxon>
        <taxon>Alteromonadales</taxon>
        <taxon>Pseudoalteromonadaceae</taxon>
        <taxon>Pseudoalteromonas</taxon>
    </lineage>
</organism>
<comment type="caution">
    <text evidence="1">The sequence shown here is derived from an EMBL/GenBank/DDBJ whole genome shotgun (WGS) entry which is preliminary data.</text>
</comment>
<dbReference type="Proteomes" id="UP000886188">
    <property type="component" value="Unassembled WGS sequence"/>
</dbReference>
<evidence type="ECO:0000313" key="1">
    <source>
        <dbReference type="EMBL" id="HEA18223.1"/>
    </source>
</evidence>
<name>A0A7V1D1J6_9GAMM</name>
<gene>
    <name evidence="1" type="ORF">ENH88_17615</name>
</gene>
<sequence>MNAVVFDAIKALLDEGKTPTVALTKSKLTQPIPLPVIIAAVSQYKNNPDSIHNLAKSTNVAVEAVSDVSQLDRIEQKLDRLLALLENKN</sequence>
<accession>A0A7V1D1J6</accession>
<dbReference type="AlphaFoldDB" id="A0A7V1D1J6"/>
<dbReference type="RefSeq" id="WP_304184213.1">
    <property type="nucleotide sequence ID" value="NZ_DRGM01000178.1"/>
</dbReference>
<protein>
    <submittedName>
        <fullName evidence="1">Uncharacterized protein</fullName>
    </submittedName>
</protein>
<reference evidence="1" key="1">
    <citation type="journal article" date="2020" name="mSystems">
        <title>Genome- and Community-Level Interaction Insights into Carbon Utilization and Element Cycling Functions of Hydrothermarchaeota in Hydrothermal Sediment.</title>
        <authorList>
            <person name="Zhou Z."/>
            <person name="Liu Y."/>
            <person name="Xu W."/>
            <person name="Pan J."/>
            <person name="Luo Z.H."/>
            <person name="Li M."/>
        </authorList>
    </citation>
    <scope>NUCLEOTIDE SEQUENCE [LARGE SCALE GENOMIC DNA]</scope>
    <source>
        <strain evidence="1">HyVt-346</strain>
    </source>
</reference>
<proteinExistence type="predicted"/>